<keyword evidence="3" id="KW-1185">Reference proteome</keyword>
<accession>A0A0V0TP83</accession>
<dbReference type="InterPro" id="IPR008042">
    <property type="entry name" value="Retrotrans_Pao"/>
</dbReference>
<gene>
    <name evidence="2" type="ORF">T05_13466</name>
</gene>
<evidence type="ECO:0000313" key="2">
    <source>
        <dbReference type="EMBL" id="KRX40822.1"/>
    </source>
</evidence>
<organism evidence="2 3">
    <name type="scientific">Trichinella murrelli</name>
    <dbReference type="NCBI Taxonomy" id="144512"/>
    <lineage>
        <taxon>Eukaryota</taxon>
        <taxon>Metazoa</taxon>
        <taxon>Ecdysozoa</taxon>
        <taxon>Nematoda</taxon>
        <taxon>Enoplea</taxon>
        <taxon>Dorylaimia</taxon>
        <taxon>Trichinellida</taxon>
        <taxon>Trichinellidae</taxon>
        <taxon>Trichinella</taxon>
    </lineage>
</organism>
<keyword evidence="1" id="KW-0472">Membrane</keyword>
<dbReference type="Proteomes" id="UP000055048">
    <property type="component" value="Unassembled WGS sequence"/>
</dbReference>
<comment type="caution">
    <text evidence="2">The sequence shown here is derived from an EMBL/GenBank/DDBJ whole genome shotgun (WGS) entry which is preliminary data.</text>
</comment>
<proteinExistence type="predicted"/>
<evidence type="ECO:0000256" key="1">
    <source>
        <dbReference type="SAM" id="Phobius"/>
    </source>
</evidence>
<dbReference type="EMBL" id="JYDJ01000188">
    <property type="protein sequence ID" value="KRX40822.1"/>
    <property type="molecule type" value="Genomic_DNA"/>
</dbReference>
<feature type="transmembrane region" description="Helical" evidence="1">
    <location>
        <begin position="176"/>
        <end position="195"/>
    </location>
</feature>
<evidence type="ECO:0000313" key="3">
    <source>
        <dbReference type="Proteomes" id="UP000055048"/>
    </source>
</evidence>
<dbReference type="AlphaFoldDB" id="A0A0V0TP83"/>
<keyword evidence="1" id="KW-0812">Transmembrane</keyword>
<protein>
    <submittedName>
        <fullName evidence="2">Uncharacterized protein</fullName>
    </submittedName>
</protein>
<name>A0A0V0TP83_9BILA</name>
<sequence length="204" mass="23797">MEEKAVSKKRSVEETKLIPPCTMKKLLSRQLTGQFLVCTPVKGTMYKNQPKRFLRLREECQDLQIPYQFKTAKSGEDFESLTVVTGSRVGPTLLPHEDSLWQRWKIELTYLNDIQLPRCIVLEKQNLCSNYTSSAMYLKSLMEPLYNREREITTWLVISKYRVTLIKRVTIPRLELLHSLLSVMISSLITQLFVITHTEKTATR</sequence>
<keyword evidence="1" id="KW-1133">Transmembrane helix</keyword>
<dbReference type="Pfam" id="PF05380">
    <property type="entry name" value="Peptidase_A17"/>
    <property type="match status" value="1"/>
</dbReference>
<reference evidence="2 3" key="1">
    <citation type="submission" date="2015-01" db="EMBL/GenBank/DDBJ databases">
        <title>Evolution of Trichinella species and genotypes.</title>
        <authorList>
            <person name="Korhonen P.K."/>
            <person name="Edoardo P."/>
            <person name="Giuseppe L.R."/>
            <person name="Gasser R.B."/>
        </authorList>
    </citation>
    <scope>NUCLEOTIDE SEQUENCE [LARGE SCALE GENOMIC DNA]</scope>
    <source>
        <strain evidence="2">ISS417</strain>
    </source>
</reference>